<feature type="transmembrane region" description="Helical" evidence="6">
    <location>
        <begin position="231"/>
        <end position="252"/>
    </location>
</feature>
<dbReference type="EMBL" id="WIGO01000050">
    <property type="protein sequence ID" value="KAF6834229.1"/>
    <property type="molecule type" value="Genomic_DNA"/>
</dbReference>
<feature type="transmembrane region" description="Helical" evidence="6">
    <location>
        <begin position="153"/>
        <end position="171"/>
    </location>
</feature>
<dbReference type="Pfam" id="PF04479">
    <property type="entry name" value="RTA1"/>
    <property type="match status" value="1"/>
</dbReference>
<feature type="transmembrane region" description="Helical" evidence="6">
    <location>
        <begin position="35"/>
        <end position="54"/>
    </location>
</feature>
<name>A0A8H6NI31_9PEZI</name>
<evidence type="ECO:0000256" key="3">
    <source>
        <dbReference type="ARBA" id="ARBA00022989"/>
    </source>
</evidence>
<feature type="transmembrane region" description="Helical" evidence="6">
    <location>
        <begin position="61"/>
        <end position="81"/>
    </location>
</feature>
<comment type="caution">
    <text evidence="7">The sequence shown here is derived from an EMBL/GenBank/DDBJ whole genome shotgun (WGS) entry which is preliminary data.</text>
</comment>
<feature type="transmembrane region" description="Helical" evidence="6">
    <location>
        <begin position="112"/>
        <end position="133"/>
    </location>
</feature>
<evidence type="ECO:0000256" key="4">
    <source>
        <dbReference type="ARBA" id="ARBA00023136"/>
    </source>
</evidence>
<dbReference type="InterPro" id="IPR007568">
    <property type="entry name" value="RTA1"/>
</dbReference>
<feature type="region of interest" description="Disordered" evidence="5">
    <location>
        <begin position="318"/>
        <end position="343"/>
    </location>
</feature>
<keyword evidence="3 6" id="KW-1133">Transmembrane helix</keyword>
<keyword evidence="2 6" id="KW-0812">Transmembrane</keyword>
<dbReference type="Proteomes" id="UP000654918">
    <property type="component" value="Unassembled WGS sequence"/>
</dbReference>
<gene>
    <name evidence="7" type="ORF">CPLU01_05040</name>
</gene>
<evidence type="ECO:0000256" key="2">
    <source>
        <dbReference type="ARBA" id="ARBA00022692"/>
    </source>
</evidence>
<evidence type="ECO:0000256" key="5">
    <source>
        <dbReference type="SAM" id="MobiDB-lite"/>
    </source>
</evidence>
<accession>A0A8H6NI31</accession>
<sequence length="343" mass="37976">MSMLPDGLITFGPEANCTLELCPLEWSILQYRPSVPASGVFIALFSIALVLHAIQGIRSKTWGFMGSVVAGCVLEIVGYVGRLMIYDNPFSFIGFLLQISASWPLGFHLEQAALTFLVCITIAPVFFSAAVYVLLSQTINFLDPSLSRVRPSLFYWVFIPADVVSLVLQAMGGGMSSVSTTQEAVDRGVNISLSGLVFQVFMLLLFCAAFADYIIRWHRRSSSKASGRLRIFLIFLGLSTFFILLRCTYRIVELHEGYFSHWFRDQALFIALESAAMVLAVFCLNVGHPGLIFTSEKTDSEPKSSSWKMFSRNKEAQMMDVSQGELGKSQVKSRDDSTGPSSD</sequence>
<proteinExistence type="predicted"/>
<reference evidence="7" key="1">
    <citation type="journal article" date="2020" name="Phytopathology">
        <title>Genome Sequence Resources of Colletotrichum truncatum, C. plurivorum, C. musicola, and C. sojae: Four Species Pathogenic to Soybean (Glycine max).</title>
        <authorList>
            <person name="Rogerio F."/>
            <person name="Boufleur T.R."/>
            <person name="Ciampi-Guillardi M."/>
            <person name="Sukno S.A."/>
            <person name="Thon M.R."/>
            <person name="Massola Junior N.S."/>
            <person name="Baroncelli R."/>
        </authorList>
    </citation>
    <scope>NUCLEOTIDE SEQUENCE</scope>
    <source>
        <strain evidence="7">LFN00145</strain>
    </source>
</reference>
<comment type="subcellular location">
    <subcellularLocation>
        <location evidence="1">Membrane</location>
        <topology evidence="1">Multi-pass membrane protein</topology>
    </subcellularLocation>
</comment>
<keyword evidence="8" id="KW-1185">Reference proteome</keyword>
<dbReference type="PANTHER" id="PTHR31465">
    <property type="entry name" value="PROTEIN RTA1-RELATED"/>
    <property type="match status" value="1"/>
</dbReference>
<evidence type="ECO:0000313" key="8">
    <source>
        <dbReference type="Proteomes" id="UP000654918"/>
    </source>
</evidence>
<evidence type="ECO:0000256" key="6">
    <source>
        <dbReference type="SAM" id="Phobius"/>
    </source>
</evidence>
<dbReference type="GO" id="GO:0000324">
    <property type="term" value="C:fungal-type vacuole"/>
    <property type="evidence" value="ECO:0007669"/>
    <property type="project" value="TreeGrafter"/>
</dbReference>
<organism evidence="7 8">
    <name type="scientific">Colletotrichum plurivorum</name>
    <dbReference type="NCBI Taxonomy" id="2175906"/>
    <lineage>
        <taxon>Eukaryota</taxon>
        <taxon>Fungi</taxon>
        <taxon>Dikarya</taxon>
        <taxon>Ascomycota</taxon>
        <taxon>Pezizomycotina</taxon>
        <taxon>Sordariomycetes</taxon>
        <taxon>Hypocreomycetidae</taxon>
        <taxon>Glomerellales</taxon>
        <taxon>Glomerellaceae</taxon>
        <taxon>Colletotrichum</taxon>
        <taxon>Colletotrichum orchidearum species complex</taxon>
    </lineage>
</organism>
<evidence type="ECO:0000256" key="1">
    <source>
        <dbReference type="ARBA" id="ARBA00004141"/>
    </source>
</evidence>
<feature type="transmembrane region" description="Helical" evidence="6">
    <location>
        <begin position="267"/>
        <end position="287"/>
    </location>
</feature>
<protein>
    <submittedName>
        <fullName evidence="7">Parasitic phase-specific protein psp-1</fullName>
    </submittedName>
</protein>
<evidence type="ECO:0000313" key="7">
    <source>
        <dbReference type="EMBL" id="KAF6834229.1"/>
    </source>
</evidence>
<dbReference type="AlphaFoldDB" id="A0A8H6NI31"/>
<feature type="transmembrane region" description="Helical" evidence="6">
    <location>
        <begin position="191"/>
        <end position="211"/>
    </location>
</feature>
<dbReference type="GO" id="GO:0005886">
    <property type="term" value="C:plasma membrane"/>
    <property type="evidence" value="ECO:0007669"/>
    <property type="project" value="TreeGrafter"/>
</dbReference>
<keyword evidence="4 6" id="KW-0472">Membrane</keyword>
<dbReference type="PANTHER" id="PTHR31465:SF7">
    <property type="entry name" value="SPHINGOID LONG-CHAIN BASE TRANSPORTER RSB1"/>
    <property type="match status" value="1"/>
</dbReference>